<dbReference type="Pfam" id="PF07887">
    <property type="entry name" value="Calmodulin_bind"/>
    <property type="match status" value="1"/>
</dbReference>
<dbReference type="Pfam" id="PF20451">
    <property type="entry name" value="Calmod_bind_M"/>
    <property type="match status" value="1"/>
</dbReference>
<feature type="domain" description="Calmodulin binding protein C-terminal" evidence="10">
    <location>
        <begin position="323"/>
        <end position="385"/>
    </location>
</feature>
<dbReference type="PANTHER" id="PTHR31713:SF43">
    <property type="entry name" value="CALMODULIN-BINDING PROTEIN 60 G"/>
    <property type="match status" value="1"/>
</dbReference>
<evidence type="ECO:0008006" key="13">
    <source>
        <dbReference type="Google" id="ProtNLM"/>
    </source>
</evidence>
<dbReference type="GO" id="GO:0043565">
    <property type="term" value="F:sequence-specific DNA binding"/>
    <property type="evidence" value="ECO:0007669"/>
    <property type="project" value="TreeGrafter"/>
</dbReference>
<dbReference type="Proteomes" id="UP000655225">
    <property type="component" value="Unassembled WGS sequence"/>
</dbReference>
<organism evidence="11 12">
    <name type="scientific">Tetracentron sinense</name>
    <name type="common">Spur-leaf</name>
    <dbReference type="NCBI Taxonomy" id="13715"/>
    <lineage>
        <taxon>Eukaryota</taxon>
        <taxon>Viridiplantae</taxon>
        <taxon>Streptophyta</taxon>
        <taxon>Embryophyta</taxon>
        <taxon>Tracheophyta</taxon>
        <taxon>Spermatophyta</taxon>
        <taxon>Magnoliopsida</taxon>
        <taxon>Trochodendrales</taxon>
        <taxon>Trochodendraceae</taxon>
        <taxon>Tetracentron</taxon>
    </lineage>
</organism>
<keyword evidence="7" id="KW-0539">Nucleus</keyword>
<evidence type="ECO:0000256" key="6">
    <source>
        <dbReference type="ARBA" id="ARBA00023163"/>
    </source>
</evidence>
<keyword evidence="3" id="KW-0805">Transcription regulation</keyword>
<evidence type="ECO:0000313" key="12">
    <source>
        <dbReference type="Proteomes" id="UP000655225"/>
    </source>
</evidence>
<evidence type="ECO:0000256" key="1">
    <source>
        <dbReference type="ARBA" id="ARBA00004123"/>
    </source>
</evidence>
<dbReference type="AlphaFoldDB" id="A0A835D2M9"/>
<feature type="domain" description="Calmodulin binding protein central" evidence="9">
    <location>
        <begin position="254"/>
        <end position="318"/>
    </location>
</feature>
<dbReference type="OrthoDB" id="748178at2759"/>
<comment type="subcellular location">
    <subcellularLocation>
        <location evidence="1">Nucleus</location>
    </subcellularLocation>
</comment>
<accession>A0A835D2M9</accession>
<gene>
    <name evidence="11" type="ORF">HHK36_026436</name>
</gene>
<evidence type="ECO:0000259" key="10">
    <source>
        <dbReference type="Pfam" id="PF20452"/>
    </source>
</evidence>
<dbReference type="OMA" id="CSKTRWL"/>
<keyword evidence="4" id="KW-0238">DNA-binding</keyword>
<dbReference type="GO" id="GO:0003700">
    <property type="term" value="F:DNA-binding transcription factor activity"/>
    <property type="evidence" value="ECO:0007669"/>
    <property type="project" value="TreeGrafter"/>
</dbReference>
<comment type="caution">
    <text evidence="11">The sequence shown here is derived from an EMBL/GenBank/DDBJ whole genome shotgun (WGS) entry which is preliminary data.</text>
</comment>
<dbReference type="InterPro" id="IPR046831">
    <property type="entry name" value="Calmodulin_bind_N"/>
</dbReference>
<reference evidence="11 12" key="1">
    <citation type="submission" date="2020-04" db="EMBL/GenBank/DDBJ databases">
        <title>Plant Genome Project.</title>
        <authorList>
            <person name="Zhang R.-G."/>
        </authorList>
    </citation>
    <scope>NUCLEOTIDE SEQUENCE [LARGE SCALE GENOMIC DNA]</scope>
    <source>
        <strain evidence="11">YNK0</strain>
        <tissue evidence="11">Leaf</tissue>
    </source>
</reference>
<evidence type="ECO:0000256" key="2">
    <source>
        <dbReference type="ARBA" id="ARBA00007214"/>
    </source>
</evidence>
<dbReference type="GO" id="GO:0005634">
    <property type="term" value="C:nucleus"/>
    <property type="evidence" value="ECO:0007669"/>
    <property type="project" value="UniProtKB-SubCell"/>
</dbReference>
<sequence length="586" mass="65787">MALKRPFHEENDGPELLVQESKRRPTFVTAIREVMRECSIQEFLSKIEPLLRNAPNLLIFEVREELERVILPYIHSSPRPSLNQIESSGSRGWQLHFIKKLPHTIFTGSRIVAEDNRPVQIVILDASSKNIITSGPLASIKIEIFVLDGDFGSDGQEDWTEKEFAASVVREREGKRPLATGNLVITLTDGLGYLGEITFTDNSSWRRSRKFRLGARAVQNTCSEERIREARSAAFIVKDHRGELYKKHHPPSFGDDVWRLERIGKDGAFHSRLADNGINTVQDFMRLFVTDPSLLRSILCTGMSNKTWETIIQHASACVLDDKLYMYYHATQMAGLLFNSIYNVVGATFDGQNCQPLNSLTSSQMLLVEGLKRLAYKNVKDIVEIDETLVSPSWLLPKLEAVSFPGSSLDMQYPDNPAPHQEFSEADEMATQLFLNQSTASPSYIVEDCGQLEEVAAMQGCQGKVFAPIQRNSFKMRYSCTVPYENYGNDWSPTGSLDPVMPGGQATDDKFQVQMPGWGQGSGLFLAPSDAGIGLFYSLPNLRVHISKSAKPNMGWFKLRAAIKWGISVRRAVAAKRLARLLQLDY</sequence>
<evidence type="ECO:0000313" key="11">
    <source>
        <dbReference type="EMBL" id="KAF8387781.1"/>
    </source>
</evidence>
<dbReference type="InterPro" id="IPR012416">
    <property type="entry name" value="CBP60"/>
</dbReference>
<dbReference type="GO" id="GO:0080142">
    <property type="term" value="P:regulation of salicylic acid biosynthetic process"/>
    <property type="evidence" value="ECO:0007669"/>
    <property type="project" value="TreeGrafter"/>
</dbReference>
<dbReference type="EMBL" id="JABCRI010000020">
    <property type="protein sequence ID" value="KAF8387781.1"/>
    <property type="molecule type" value="Genomic_DNA"/>
</dbReference>
<feature type="domain" description="Calmodulin binding protein-like N-terminal" evidence="8">
    <location>
        <begin position="93"/>
        <end position="240"/>
    </location>
</feature>
<evidence type="ECO:0000256" key="3">
    <source>
        <dbReference type="ARBA" id="ARBA00023015"/>
    </source>
</evidence>
<evidence type="ECO:0000256" key="5">
    <source>
        <dbReference type="ARBA" id="ARBA00023159"/>
    </source>
</evidence>
<keyword evidence="12" id="KW-1185">Reference proteome</keyword>
<name>A0A835D2M9_TETSI</name>
<evidence type="ECO:0000259" key="9">
    <source>
        <dbReference type="Pfam" id="PF20451"/>
    </source>
</evidence>
<evidence type="ECO:0000256" key="4">
    <source>
        <dbReference type="ARBA" id="ARBA00023125"/>
    </source>
</evidence>
<dbReference type="InterPro" id="IPR046829">
    <property type="entry name" value="Calmod_bind_C"/>
</dbReference>
<dbReference type="GO" id="GO:0005516">
    <property type="term" value="F:calmodulin binding"/>
    <property type="evidence" value="ECO:0007669"/>
    <property type="project" value="InterPro"/>
</dbReference>
<dbReference type="InterPro" id="IPR046830">
    <property type="entry name" value="Calmod_bind_M"/>
</dbReference>
<proteinExistence type="inferred from homology"/>
<evidence type="ECO:0000256" key="7">
    <source>
        <dbReference type="ARBA" id="ARBA00023242"/>
    </source>
</evidence>
<dbReference type="PANTHER" id="PTHR31713">
    <property type="entry name" value="OS02G0177800 PROTEIN"/>
    <property type="match status" value="1"/>
</dbReference>
<protein>
    <recommendedName>
        <fullName evidence="13">Calmodulin-binding protein</fullName>
    </recommendedName>
</protein>
<evidence type="ECO:0000259" key="8">
    <source>
        <dbReference type="Pfam" id="PF07887"/>
    </source>
</evidence>
<keyword evidence="5" id="KW-0010">Activator</keyword>
<dbReference type="Pfam" id="PF20452">
    <property type="entry name" value="Calmod_bind_C"/>
    <property type="match status" value="1"/>
</dbReference>
<keyword evidence="6" id="KW-0804">Transcription</keyword>
<comment type="similarity">
    <text evidence="2">Belongs to the plant ACBP60 protein family.</text>
</comment>